<name>A0A1Y2I2J0_9FUNG</name>
<reference evidence="2 3" key="1">
    <citation type="submission" date="2016-07" db="EMBL/GenBank/DDBJ databases">
        <title>Pervasive Adenine N6-methylation of Active Genes in Fungi.</title>
        <authorList>
            <consortium name="DOE Joint Genome Institute"/>
            <person name="Mondo S.J."/>
            <person name="Dannebaum R.O."/>
            <person name="Kuo R.C."/>
            <person name="Labutti K."/>
            <person name="Haridas S."/>
            <person name="Kuo A."/>
            <person name="Salamov A."/>
            <person name="Ahrendt S.R."/>
            <person name="Lipzen A."/>
            <person name="Sullivan W."/>
            <person name="Andreopoulos W.B."/>
            <person name="Clum A."/>
            <person name="Lindquist E."/>
            <person name="Daum C."/>
            <person name="Ramamoorthy G.K."/>
            <person name="Gryganskyi A."/>
            <person name="Culley D."/>
            <person name="Magnuson J.K."/>
            <person name="James T.Y."/>
            <person name="O'Malley M.A."/>
            <person name="Stajich J.E."/>
            <person name="Spatafora J.W."/>
            <person name="Visel A."/>
            <person name="Grigoriev I.V."/>
        </authorList>
    </citation>
    <scope>NUCLEOTIDE SEQUENCE [LARGE SCALE GENOMIC DNA]</scope>
    <source>
        <strain evidence="2 3">PL171</strain>
    </source>
</reference>
<comment type="caution">
    <text evidence="2">The sequence shown here is derived from an EMBL/GenBank/DDBJ whole genome shotgun (WGS) entry which is preliminary data.</text>
</comment>
<keyword evidence="1" id="KW-1133">Transmembrane helix</keyword>
<dbReference type="AlphaFoldDB" id="A0A1Y2I2J0"/>
<feature type="transmembrane region" description="Helical" evidence="1">
    <location>
        <begin position="112"/>
        <end position="128"/>
    </location>
</feature>
<evidence type="ECO:0000313" key="3">
    <source>
        <dbReference type="Proteomes" id="UP000193411"/>
    </source>
</evidence>
<proteinExistence type="predicted"/>
<keyword evidence="1" id="KW-0812">Transmembrane</keyword>
<gene>
    <name evidence="2" type="ORF">BCR44DRAFT_270584</name>
</gene>
<protein>
    <submittedName>
        <fullName evidence="2">Uncharacterized protein</fullName>
    </submittedName>
</protein>
<accession>A0A1Y2I2J0</accession>
<keyword evidence="1" id="KW-0472">Membrane</keyword>
<organism evidence="2 3">
    <name type="scientific">Catenaria anguillulae PL171</name>
    <dbReference type="NCBI Taxonomy" id="765915"/>
    <lineage>
        <taxon>Eukaryota</taxon>
        <taxon>Fungi</taxon>
        <taxon>Fungi incertae sedis</taxon>
        <taxon>Blastocladiomycota</taxon>
        <taxon>Blastocladiomycetes</taxon>
        <taxon>Blastocladiales</taxon>
        <taxon>Catenariaceae</taxon>
        <taxon>Catenaria</taxon>
    </lineage>
</organism>
<feature type="non-terminal residue" evidence="2">
    <location>
        <position position="1"/>
    </location>
</feature>
<sequence length="236" mass="24852">GMFRLQALATPSRSALGLRSLSSIAYRPTLLSADGRMVLPTCSTPSKCWAGPFAQATHRPPLASNITLQARNRPFHSFGGPQISPEFLGQSLPDIGINTLLVYLSYQASPKLFFFLIGFFVGSAPFVVQEVKELPAQLDVAETKIPLSSDSSAAAQLNDGSDLGQAACRPLVPFSERELKGAAIGAIAVYLISPPAVFVFPGVAAGIAYIYLDIPKQLAGSSESSASALPRQGTKG</sequence>
<keyword evidence="3" id="KW-1185">Reference proteome</keyword>
<dbReference type="EMBL" id="MCFL01000003">
    <property type="protein sequence ID" value="ORZ40183.1"/>
    <property type="molecule type" value="Genomic_DNA"/>
</dbReference>
<evidence type="ECO:0000256" key="1">
    <source>
        <dbReference type="SAM" id="Phobius"/>
    </source>
</evidence>
<feature type="transmembrane region" description="Helical" evidence="1">
    <location>
        <begin position="182"/>
        <end position="212"/>
    </location>
</feature>
<evidence type="ECO:0000313" key="2">
    <source>
        <dbReference type="EMBL" id="ORZ40183.1"/>
    </source>
</evidence>
<dbReference type="Proteomes" id="UP000193411">
    <property type="component" value="Unassembled WGS sequence"/>
</dbReference>